<evidence type="ECO:0000256" key="6">
    <source>
        <dbReference type="ARBA" id="ARBA00022884"/>
    </source>
</evidence>
<keyword evidence="4" id="KW-0255">Endonuclease</keyword>
<evidence type="ECO:0000256" key="5">
    <source>
        <dbReference type="ARBA" id="ARBA00022801"/>
    </source>
</evidence>
<dbReference type="GO" id="GO:0003729">
    <property type="term" value="F:mRNA binding"/>
    <property type="evidence" value="ECO:0007669"/>
    <property type="project" value="InterPro"/>
</dbReference>
<dbReference type="InterPro" id="IPR038570">
    <property type="entry name" value="HicA_sf"/>
</dbReference>
<proteinExistence type="inferred from homology"/>
<dbReference type="KEGG" id="sfg:AV650_10125"/>
<dbReference type="GO" id="GO:0016787">
    <property type="term" value="F:hydrolase activity"/>
    <property type="evidence" value="ECO:0007669"/>
    <property type="project" value="UniProtKB-KW"/>
</dbReference>
<accession>A0AAW3WN54</accession>
<reference evidence="8" key="1">
    <citation type="submission" date="2020-08" db="EMBL/GenBank/DDBJ databases">
        <title>Food and environmental bacterial isolates.</title>
        <authorList>
            <person name="Richter L."/>
            <person name="Du Plessis E.M."/>
            <person name="Duvenage S."/>
            <person name="Allam M."/>
            <person name="Korsten L."/>
        </authorList>
    </citation>
    <scope>NUCLEOTIDE SEQUENCE</scope>
    <source>
        <strain evidence="8">UPMP2127</strain>
    </source>
</reference>
<evidence type="ECO:0000313" key="9">
    <source>
        <dbReference type="Proteomes" id="UP000659084"/>
    </source>
</evidence>
<dbReference type="GO" id="GO:0004519">
    <property type="term" value="F:endonuclease activity"/>
    <property type="evidence" value="ECO:0007669"/>
    <property type="project" value="UniProtKB-KW"/>
</dbReference>
<evidence type="ECO:0000256" key="7">
    <source>
        <dbReference type="ARBA" id="ARBA00023016"/>
    </source>
</evidence>
<evidence type="ECO:0000313" key="8">
    <source>
        <dbReference type="EMBL" id="MBC3211643.1"/>
    </source>
</evidence>
<keyword evidence="5" id="KW-0378">Hydrolase</keyword>
<comment type="caution">
    <text evidence="8">The sequence shown here is derived from an EMBL/GenBank/DDBJ whole genome shotgun (WGS) entry which is preliminary data.</text>
</comment>
<dbReference type="EMBL" id="JACNYO010000004">
    <property type="protein sequence ID" value="MBC3211643.1"/>
    <property type="molecule type" value="Genomic_DNA"/>
</dbReference>
<keyword evidence="6" id="KW-0694">RNA-binding</keyword>
<keyword evidence="7" id="KW-0346">Stress response</keyword>
<name>A0AAW3WN54_SERFO</name>
<keyword evidence="3" id="KW-0540">Nuclease</keyword>
<evidence type="ECO:0000256" key="1">
    <source>
        <dbReference type="ARBA" id="ARBA00006620"/>
    </source>
</evidence>
<dbReference type="AlphaFoldDB" id="A0AAW3WN54"/>
<evidence type="ECO:0000256" key="4">
    <source>
        <dbReference type="ARBA" id="ARBA00022759"/>
    </source>
</evidence>
<dbReference type="InterPro" id="IPR012933">
    <property type="entry name" value="HicA_mRNA_interferase"/>
</dbReference>
<evidence type="ECO:0000256" key="3">
    <source>
        <dbReference type="ARBA" id="ARBA00022722"/>
    </source>
</evidence>
<dbReference type="RefSeq" id="WP_039995750.1">
    <property type="nucleotide sequence ID" value="NZ_CAMKJV010000006.1"/>
</dbReference>
<dbReference type="SUPFAM" id="SSF54786">
    <property type="entry name" value="YcfA/nrd intein domain"/>
    <property type="match status" value="1"/>
</dbReference>
<evidence type="ECO:0000256" key="2">
    <source>
        <dbReference type="ARBA" id="ARBA00022649"/>
    </source>
</evidence>
<keyword evidence="2" id="KW-1277">Toxin-antitoxin system</keyword>
<gene>
    <name evidence="8" type="ORF">H8J20_05795</name>
</gene>
<protein>
    <submittedName>
        <fullName evidence="8">Type II toxin-antitoxin system HicA family toxin</fullName>
    </submittedName>
</protein>
<dbReference type="Proteomes" id="UP000659084">
    <property type="component" value="Unassembled WGS sequence"/>
</dbReference>
<dbReference type="Pfam" id="PF07927">
    <property type="entry name" value="HicA_toxin"/>
    <property type="match status" value="1"/>
</dbReference>
<sequence>MESGELIKRLQADGWIIRKSRGKKATGSHVTMTKPGVAKIITIPHPKKDSSKGILRQVQQISGLKLI</sequence>
<dbReference type="Gene3D" id="3.30.920.30">
    <property type="entry name" value="Hypothetical protein"/>
    <property type="match status" value="1"/>
</dbReference>
<comment type="similarity">
    <text evidence="1">Belongs to the HicA mRNA interferase family.</text>
</comment>
<organism evidence="8 9">
    <name type="scientific">Serratia fonticola</name>
    <dbReference type="NCBI Taxonomy" id="47917"/>
    <lineage>
        <taxon>Bacteria</taxon>
        <taxon>Pseudomonadati</taxon>
        <taxon>Pseudomonadota</taxon>
        <taxon>Gammaproteobacteria</taxon>
        <taxon>Enterobacterales</taxon>
        <taxon>Yersiniaceae</taxon>
        <taxon>Serratia</taxon>
    </lineage>
</organism>